<dbReference type="PANTHER" id="PTHR30313:SF2">
    <property type="entry name" value="DNA PRIMASE"/>
    <property type="match status" value="1"/>
</dbReference>
<evidence type="ECO:0000259" key="4">
    <source>
        <dbReference type="SMART" id="SM00400"/>
    </source>
</evidence>
<dbReference type="InterPro" id="IPR013264">
    <property type="entry name" value="DNAG_N"/>
</dbReference>
<feature type="domain" description="Zinc finger CHC2-type" evidence="4">
    <location>
        <begin position="30"/>
        <end position="86"/>
    </location>
</feature>
<evidence type="ECO:0000313" key="5">
    <source>
        <dbReference type="EMBL" id="SVC27061.1"/>
    </source>
</evidence>
<dbReference type="EMBL" id="UINC01082361">
    <property type="protein sequence ID" value="SVC27061.1"/>
    <property type="molecule type" value="Genomic_DNA"/>
</dbReference>
<accession>A0A382KWL9</accession>
<feature type="non-terminal residue" evidence="5">
    <location>
        <position position="232"/>
    </location>
</feature>
<keyword evidence="2" id="KW-0863">Zinc-finger</keyword>
<dbReference type="GO" id="GO:0006269">
    <property type="term" value="P:DNA replication, synthesis of primer"/>
    <property type="evidence" value="ECO:0007669"/>
    <property type="project" value="TreeGrafter"/>
</dbReference>
<dbReference type="PANTHER" id="PTHR30313">
    <property type="entry name" value="DNA PRIMASE"/>
    <property type="match status" value="1"/>
</dbReference>
<dbReference type="InterPro" id="IPR037068">
    <property type="entry name" value="DNA_primase_core_N_sf"/>
</dbReference>
<dbReference type="SUPFAM" id="SSF56731">
    <property type="entry name" value="DNA primase core"/>
    <property type="match status" value="1"/>
</dbReference>
<organism evidence="5">
    <name type="scientific">marine metagenome</name>
    <dbReference type="NCBI Taxonomy" id="408172"/>
    <lineage>
        <taxon>unclassified sequences</taxon>
        <taxon>metagenomes</taxon>
        <taxon>ecological metagenomes</taxon>
    </lineage>
</organism>
<reference evidence="5" key="1">
    <citation type="submission" date="2018-05" db="EMBL/GenBank/DDBJ databases">
        <authorList>
            <person name="Lanie J.A."/>
            <person name="Ng W.-L."/>
            <person name="Kazmierczak K.M."/>
            <person name="Andrzejewski T.M."/>
            <person name="Davidsen T.M."/>
            <person name="Wayne K.J."/>
            <person name="Tettelin H."/>
            <person name="Glass J.I."/>
            <person name="Rusch D."/>
            <person name="Podicherti R."/>
            <person name="Tsui H.-C.T."/>
            <person name="Winkler M.E."/>
        </authorList>
    </citation>
    <scope>NUCLEOTIDE SEQUENCE</scope>
</reference>
<proteinExistence type="predicted"/>
<keyword evidence="3" id="KW-0862">Zinc</keyword>
<dbReference type="GO" id="GO:0003899">
    <property type="term" value="F:DNA-directed RNA polymerase activity"/>
    <property type="evidence" value="ECO:0007669"/>
    <property type="project" value="InterPro"/>
</dbReference>
<name>A0A382KWL9_9ZZZZ</name>
<dbReference type="GO" id="GO:0005737">
    <property type="term" value="C:cytoplasm"/>
    <property type="evidence" value="ECO:0007669"/>
    <property type="project" value="TreeGrafter"/>
</dbReference>
<dbReference type="GO" id="GO:0003677">
    <property type="term" value="F:DNA binding"/>
    <property type="evidence" value="ECO:0007669"/>
    <property type="project" value="InterPro"/>
</dbReference>
<evidence type="ECO:0000256" key="2">
    <source>
        <dbReference type="ARBA" id="ARBA00022771"/>
    </source>
</evidence>
<evidence type="ECO:0000256" key="1">
    <source>
        <dbReference type="ARBA" id="ARBA00022723"/>
    </source>
</evidence>
<dbReference type="SMART" id="SM00400">
    <property type="entry name" value="ZnF_CHCC"/>
    <property type="match status" value="1"/>
</dbReference>
<keyword evidence="1" id="KW-0479">Metal-binding</keyword>
<dbReference type="InterPro" id="IPR036977">
    <property type="entry name" value="DNA_primase_Znf_CHC2"/>
</dbReference>
<dbReference type="InterPro" id="IPR050219">
    <property type="entry name" value="DnaG_primase"/>
</dbReference>
<gene>
    <name evidence="5" type="ORF">METZ01_LOCUS279915</name>
</gene>
<dbReference type="Gene3D" id="3.90.980.10">
    <property type="entry name" value="DNA primase, catalytic core, N-terminal domain"/>
    <property type="match status" value="1"/>
</dbReference>
<dbReference type="SUPFAM" id="SSF57783">
    <property type="entry name" value="Zinc beta-ribbon"/>
    <property type="match status" value="1"/>
</dbReference>
<protein>
    <recommendedName>
        <fullName evidence="4">Zinc finger CHC2-type domain-containing protein</fullName>
    </recommendedName>
</protein>
<dbReference type="GO" id="GO:0008270">
    <property type="term" value="F:zinc ion binding"/>
    <property type="evidence" value="ECO:0007669"/>
    <property type="project" value="UniProtKB-KW"/>
</dbReference>
<sequence length="232" mass="26400">MKATEEIKSRLDITEIIGETVKLRRTGNAYTGFCPFHENKNTPAFVVWPDSGSWKCFGACNDGGDVFSFLMKKEGWEFLEALQYLSRRTGVELEHQTPQQENERQERLRMHNLLTTVSEYYHKLLIDNEAADGARNLLLQRGLSEETWGVFGLGYALSSWDGLRKFCLGQGYSDDDLVAVGLLVKKDTGRVYDRFRDRIIMPICLQQGQVVGFGARVVDSDDQPKFMNSPQT</sequence>
<evidence type="ECO:0000256" key="3">
    <source>
        <dbReference type="ARBA" id="ARBA00022833"/>
    </source>
</evidence>
<dbReference type="AlphaFoldDB" id="A0A382KWL9"/>
<dbReference type="Pfam" id="PF08275">
    <property type="entry name" value="DNAG_N"/>
    <property type="match status" value="1"/>
</dbReference>
<dbReference type="InterPro" id="IPR002694">
    <property type="entry name" value="Znf_CHC2"/>
</dbReference>
<dbReference type="Gene3D" id="3.90.580.10">
    <property type="entry name" value="Zinc finger, CHC2-type domain"/>
    <property type="match status" value="1"/>
</dbReference>
<dbReference type="Pfam" id="PF01807">
    <property type="entry name" value="Zn_ribbon_DnaG"/>
    <property type="match status" value="1"/>
</dbReference>